<reference evidence="1" key="1">
    <citation type="submission" date="2020-10" db="EMBL/GenBank/DDBJ databases">
        <authorList>
            <person name="Gilroy R."/>
        </authorList>
    </citation>
    <scope>NUCLEOTIDE SEQUENCE</scope>
    <source>
        <strain evidence="1">ChiSxjej1B13-7958</strain>
    </source>
</reference>
<comment type="caution">
    <text evidence="1">The sequence shown here is derived from an EMBL/GenBank/DDBJ whole genome shotgun (WGS) entry which is preliminary data.</text>
</comment>
<protein>
    <submittedName>
        <fullName evidence="1">Uncharacterized protein</fullName>
    </submittedName>
</protein>
<name>A0A9D1ALQ5_9FIRM</name>
<proteinExistence type="predicted"/>
<organism evidence="1 2">
    <name type="scientific">Candidatus Caccousia avicola</name>
    <dbReference type="NCBI Taxonomy" id="2840721"/>
    <lineage>
        <taxon>Bacteria</taxon>
        <taxon>Bacillati</taxon>
        <taxon>Bacillota</taxon>
        <taxon>Clostridia</taxon>
        <taxon>Eubacteriales</taxon>
        <taxon>Oscillospiraceae</taxon>
        <taxon>Oscillospiraceae incertae sedis</taxon>
        <taxon>Candidatus Caccousia</taxon>
    </lineage>
</organism>
<evidence type="ECO:0000313" key="1">
    <source>
        <dbReference type="EMBL" id="HIR46729.1"/>
    </source>
</evidence>
<gene>
    <name evidence="1" type="ORF">IAB89_03575</name>
</gene>
<dbReference type="Proteomes" id="UP000824242">
    <property type="component" value="Unassembled WGS sequence"/>
</dbReference>
<dbReference type="EMBL" id="DVGZ01000036">
    <property type="protein sequence ID" value="HIR46729.1"/>
    <property type="molecule type" value="Genomic_DNA"/>
</dbReference>
<accession>A0A9D1ALQ5</accession>
<feature type="non-terminal residue" evidence="1">
    <location>
        <position position="1"/>
    </location>
</feature>
<evidence type="ECO:0000313" key="2">
    <source>
        <dbReference type="Proteomes" id="UP000824242"/>
    </source>
</evidence>
<dbReference type="AlphaFoldDB" id="A0A9D1ALQ5"/>
<reference evidence="1" key="2">
    <citation type="journal article" date="2021" name="PeerJ">
        <title>Extensive microbial diversity within the chicken gut microbiome revealed by metagenomics and culture.</title>
        <authorList>
            <person name="Gilroy R."/>
            <person name="Ravi A."/>
            <person name="Getino M."/>
            <person name="Pursley I."/>
            <person name="Horton D.L."/>
            <person name="Alikhan N.F."/>
            <person name="Baker D."/>
            <person name="Gharbi K."/>
            <person name="Hall N."/>
            <person name="Watson M."/>
            <person name="Adriaenssens E.M."/>
            <person name="Foster-Nyarko E."/>
            <person name="Jarju S."/>
            <person name="Secka A."/>
            <person name="Antonio M."/>
            <person name="Oren A."/>
            <person name="Chaudhuri R.R."/>
            <person name="La Ragione R."/>
            <person name="Hildebrand F."/>
            <person name="Pallen M.J."/>
        </authorList>
    </citation>
    <scope>NUCLEOTIDE SEQUENCE</scope>
    <source>
        <strain evidence="1">ChiSxjej1B13-7958</strain>
    </source>
</reference>
<sequence length="1197" mass="127758">ARQLASGSISGTKLMLNSIGSGHLQNGAVGSLQIKNAAIGSAHIQDACITRAHIAEALIDTLNVNALTAVTAKIKELAAGSITTDDLYASVAMIAAAQLTTANIVSADIHWADIEALTASIAQVSKAQITAAAIDEANIDWAAITTLTAATAEIVKAQMQTADIDWSHIRDLATDTAIITQGTAGKLYIARLAVTEANMASLTVGELVVKGTDGHFYALSVDEGGQVVTTLKQIANDDVADQSIDGGEKIIEGTITAGTLNVQDIFANNAVIRSLIAANLDVDTLFAREATVAALNAMDITSNTYLKLMVSGKADKEELDALNERVSAAELKLTEDAIVSTVTGSDQYREDLAAITATGSGPEFVVGTQTSYTAAWTGNVSFSELHDGQQITYWLPVGSGSNVTLDLTLADGSTTGAIPCYFGGSTRLGTQYTSGNVVRLTYRENVVIYSTSIPKGWWADANYNTDTYDRIRIGTTLKAKSAISAGRLAVGDEEGCFQVTNSVPFDVTRPILYCASAVSAGAYGAGFYLTYPFCYLRNADPDFSGTVGTTCYLVGILAGTTFTPVENYLTSTVPTEEDGLTYMALGTLTGEYQTTLFPEHPLYRFVDGAFKPLSQVAYEASVAIDETRREMATRFEQTDAAIALKADQTEVNSLSTRVQSAEQKITPQAITATVAASALYAFEKYEGRNYCLESDGPFLFTDNRYCDEDGSATYLVQKTLPVSDDLFSHSNSGSAIRISLDIQRQNVDASEATTPGIYSGFWVYYQYMDAGVLKTSGLGWYLRTTDASFVASDEDWVRLRYGPLNLTSYNPVAIAYFALGTASANGTTGTVRFRNVKLEVLSNWTDWSAAPEDIYGMARRMTDAESRITQNANNIALKVSTSLYNTEKVYRSNTAPTTLYTNMLWLDTSLSPPILKRYTGSAWIAVGAQELKTSGITIGGNNVAITTENFLLQLLDPANNENVLMEMSANGNVGFRELYAGYIIATGTVPNGSRVAGNNGQLFDANVTVDYGTAIPVVVPDSTTVQYATLTKSYRGGWRSDTVDVVQGVYSDYGYSSGLSWNYGCMWFGNLRSVLSGMSLKSATLTLYRKTGSGSSSAKTLYLCAITNTTASGVPSIAANYGAIGTIGRAQQATFAIPLAAVQGLANGTYGGLCLYESPYNFGSSNWSNCYMRMAGTDNTYKPYLQVVYNSGGTAVG</sequence>